<gene>
    <name evidence="1" type="ORF">SLU01_19230</name>
</gene>
<dbReference type="AlphaFoldDB" id="A0A511Z836"/>
<dbReference type="EMBL" id="BJYL01000024">
    <property type="protein sequence ID" value="GEN83611.1"/>
    <property type="molecule type" value="Genomic_DNA"/>
</dbReference>
<protein>
    <submittedName>
        <fullName evidence="1">Uncharacterized protein</fullName>
    </submittedName>
</protein>
<comment type="caution">
    <text evidence="1">The sequence shown here is derived from an EMBL/GenBank/DDBJ whole genome shotgun (WGS) entry which is preliminary data.</text>
</comment>
<evidence type="ECO:0000313" key="1">
    <source>
        <dbReference type="EMBL" id="GEN83611.1"/>
    </source>
</evidence>
<sequence length="189" mass="22258">MTYLIAFLQILFLLFVGLLISYVKKIPEQVHSKNLELYKSELSKEVEKLKITEGNLHLRKIEKFTEFTGILYNLLNSVKYQKGAAKIERDATKAMEAFTKDLIFFASERTLDKFVEYRRYSKLVQAGGPNEQARFQFILAELVLEMRRDLGFENDGIDVDHYMYILMNDWDAHKEDYHSRSKDAQKLNK</sequence>
<reference evidence="1 2" key="1">
    <citation type="submission" date="2019-07" db="EMBL/GenBank/DDBJ databases">
        <title>Whole genome shotgun sequence of Sporosarcina luteola NBRC 105378.</title>
        <authorList>
            <person name="Hosoyama A."/>
            <person name="Uohara A."/>
            <person name="Ohji S."/>
            <person name="Ichikawa N."/>
        </authorList>
    </citation>
    <scope>NUCLEOTIDE SEQUENCE [LARGE SCALE GENOMIC DNA]</scope>
    <source>
        <strain evidence="1 2">NBRC 105378</strain>
    </source>
</reference>
<dbReference type="RefSeq" id="WP_147057683.1">
    <property type="nucleotide sequence ID" value="NZ_BJYL01000024.1"/>
</dbReference>
<name>A0A511Z836_9BACL</name>
<proteinExistence type="predicted"/>
<accession>A0A511Z836</accession>
<evidence type="ECO:0000313" key="2">
    <source>
        <dbReference type="Proteomes" id="UP000321901"/>
    </source>
</evidence>
<keyword evidence="2" id="KW-1185">Reference proteome</keyword>
<dbReference type="Proteomes" id="UP000321901">
    <property type="component" value="Unassembled WGS sequence"/>
</dbReference>
<dbReference type="OrthoDB" id="2971067at2"/>
<organism evidence="1 2">
    <name type="scientific">Sporosarcina luteola</name>
    <dbReference type="NCBI Taxonomy" id="582850"/>
    <lineage>
        <taxon>Bacteria</taxon>
        <taxon>Bacillati</taxon>
        <taxon>Bacillota</taxon>
        <taxon>Bacilli</taxon>
        <taxon>Bacillales</taxon>
        <taxon>Caryophanaceae</taxon>
        <taxon>Sporosarcina</taxon>
    </lineage>
</organism>